<dbReference type="Proteomes" id="UP000762676">
    <property type="component" value="Unassembled WGS sequence"/>
</dbReference>
<organism evidence="2 3">
    <name type="scientific">Elysia marginata</name>
    <dbReference type="NCBI Taxonomy" id="1093978"/>
    <lineage>
        <taxon>Eukaryota</taxon>
        <taxon>Metazoa</taxon>
        <taxon>Spiralia</taxon>
        <taxon>Lophotrochozoa</taxon>
        <taxon>Mollusca</taxon>
        <taxon>Gastropoda</taxon>
        <taxon>Heterobranchia</taxon>
        <taxon>Euthyneura</taxon>
        <taxon>Panpulmonata</taxon>
        <taxon>Sacoglossa</taxon>
        <taxon>Placobranchoidea</taxon>
        <taxon>Plakobranchidae</taxon>
        <taxon>Elysia</taxon>
    </lineage>
</organism>
<reference evidence="2 3" key="1">
    <citation type="journal article" date="2021" name="Elife">
        <title>Chloroplast acquisition without the gene transfer in kleptoplastic sea slugs, Plakobranchus ocellatus.</title>
        <authorList>
            <person name="Maeda T."/>
            <person name="Takahashi S."/>
            <person name="Yoshida T."/>
            <person name="Shimamura S."/>
            <person name="Takaki Y."/>
            <person name="Nagai Y."/>
            <person name="Toyoda A."/>
            <person name="Suzuki Y."/>
            <person name="Arimoto A."/>
            <person name="Ishii H."/>
            <person name="Satoh N."/>
            <person name="Nishiyama T."/>
            <person name="Hasebe M."/>
            <person name="Maruyama T."/>
            <person name="Minagawa J."/>
            <person name="Obokata J."/>
            <person name="Shigenobu S."/>
        </authorList>
    </citation>
    <scope>NUCLEOTIDE SEQUENCE [LARGE SCALE GENOMIC DNA]</scope>
</reference>
<sequence length="86" mass="10098">MRRIRKNILTDQEEKRDGAGKGRKSLSDMATTIIYRIKSNKEESGMRKRWTSNIKYRPEIDLELRDTLRGEVCQGVRDFGEDTIHV</sequence>
<evidence type="ECO:0000256" key="1">
    <source>
        <dbReference type="SAM" id="MobiDB-lite"/>
    </source>
</evidence>
<name>A0AAV4INL5_9GAST</name>
<proteinExistence type="predicted"/>
<keyword evidence="3" id="KW-1185">Reference proteome</keyword>
<dbReference type="EMBL" id="BMAT01009626">
    <property type="protein sequence ID" value="GFS10362.1"/>
    <property type="molecule type" value="Genomic_DNA"/>
</dbReference>
<comment type="caution">
    <text evidence="2">The sequence shown here is derived from an EMBL/GenBank/DDBJ whole genome shotgun (WGS) entry which is preliminary data.</text>
</comment>
<protein>
    <submittedName>
        <fullName evidence="2">Uncharacterized protein</fullName>
    </submittedName>
</protein>
<evidence type="ECO:0000313" key="2">
    <source>
        <dbReference type="EMBL" id="GFS10362.1"/>
    </source>
</evidence>
<evidence type="ECO:0000313" key="3">
    <source>
        <dbReference type="Proteomes" id="UP000762676"/>
    </source>
</evidence>
<dbReference type="AlphaFoldDB" id="A0AAV4INL5"/>
<feature type="region of interest" description="Disordered" evidence="1">
    <location>
        <begin position="1"/>
        <end position="25"/>
    </location>
</feature>
<accession>A0AAV4INL5</accession>
<gene>
    <name evidence="2" type="ORF">ElyMa_004807500</name>
</gene>